<dbReference type="InterPro" id="IPR024932">
    <property type="entry name" value="ApbE"/>
</dbReference>
<comment type="catalytic activity">
    <reaction evidence="10">
        <text>L-threonyl-[protein] + FAD = FMN-L-threonyl-[protein] + AMP + H(+)</text>
        <dbReference type="Rhea" id="RHEA:36847"/>
        <dbReference type="Rhea" id="RHEA-COMP:11060"/>
        <dbReference type="Rhea" id="RHEA-COMP:11061"/>
        <dbReference type="ChEBI" id="CHEBI:15378"/>
        <dbReference type="ChEBI" id="CHEBI:30013"/>
        <dbReference type="ChEBI" id="CHEBI:57692"/>
        <dbReference type="ChEBI" id="CHEBI:74257"/>
        <dbReference type="ChEBI" id="CHEBI:456215"/>
        <dbReference type="EC" id="2.7.1.180"/>
    </reaction>
</comment>
<evidence type="ECO:0000256" key="11">
    <source>
        <dbReference type="SAM" id="Phobius"/>
    </source>
</evidence>
<evidence type="ECO:0000256" key="10">
    <source>
        <dbReference type="ARBA" id="ARBA00048540"/>
    </source>
</evidence>
<protein>
    <recommendedName>
        <fullName evidence="3">FAD:protein FMN transferase</fullName>
        <ecNumber evidence="2">2.7.1.180</ecNumber>
    </recommendedName>
    <alternativeName>
        <fullName evidence="9">Flavin transferase</fullName>
    </alternativeName>
</protein>
<keyword evidence="11" id="KW-1133">Transmembrane helix</keyword>
<evidence type="ECO:0000256" key="1">
    <source>
        <dbReference type="ARBA" id="ARBA00001946"/>
    </source>
</evidence>
<feature type="transmembrane region" description="Helical" evidence="11">
    <location>
        <begin position="57"/>
        <end position="78"/>
    </location>
</feature>
<proteinExistence type="predicted"/>
<dbReference type="InterPro" id="IPR036259">
    <property type="entry name" value="MFS_trans_sf"/>
</dbReference>
<gene>
    <name evidence="12" type="ORF">PSDVSF_06160</name>
</gene>
<dbReference type="SUPFAM" id="SSF103473">
    <property type="entry name" value="MFS general substrate transporter"/>
    <property type="match status" value="1"/>
</dbReference>
<sequence length="445" mass="47810">MLLSACGLYGLGMSASVVQYAIWGCVLGFGTAISMPSSMAVASTLDDRQGRVFGMTQLAAGAGLLLGPILGGLVVQASYEVGRILQVVAILGACLCIPLLWSILDRHLHWGRGYTLVLAVSCCVLIVGVGVTPILYGGASRHFDERSVYTYTDVAMGTVVTLTLQTESRKAADDAAHKTIAFIRALQRDYDFRSTDGSVARINRAAGRTWVHPSRRTFDLLQRTVALSKKTGGVFDPTIGAATTSPLYYALDESVLKAKQNLVNYRLLKLDDATGRVMLKKTGMALDLGGIAKGAVIDAAVALLRELHIKAGIVEAGGDFYCFGHRWWTVGIRHPRTRQVYGLIRIREKGVCGSGDYQQFVMSESNGQHIKRHHVLDPISMAPATEAIGVTVVAATAEEADALATTLMIAGAEDGLFLLDKEFPGTSAVWFQPDMTVVKTANFPE</sequence>
<evidence type="ECO:0000256" key="5">
    <source>
        <dbReference type="ARBA" id="ARBA00022679"/>
    </source>
</evidence>
<dbReference type="Pfam" id="PF02424">
    <property type="entry name" value="ApbE"/>
    <property type="match status" value="1"/>
</dbReference>
<organism evidence="12 13">
    <name type="scientific">Pseudodesulfovibrio sediminis</name>
    <dbReference type="NCBI Taxonomy" id="2810563"/>
    <lineage>
        <taxon>Bacteria</taxon>
        <taxon>Pseudomonadati</taxon>
        <taxon>Thermodesulfobacteriota</taxon>
        <taxon>Desulfovibrionia</taxon>
        <taxon>Desulfovibrionales</taxon>
        <taxon>Desulfovibrionaceae</taxon>
    </lineage>
</organism>
<keyword evidence="13" id="KW-1185">Reference proteome</keyword>
<evidence type="ECO:0000256" key="7">
    <source>
        <dbReference type="ARBA" id="ARBA00022827"/>
    </source>
</evidence>
<feature type="transmembrane region" description="Helical" evidence="11">
    <location>
        <begin position="84"/>
        <end position="104"/>
    </location>
</feature>
<keyword evidence="4" id="KW-0285">Flavoprotein</keyword>
<dbReference type="Gene3D" id="3.10.520.10">
    <property type="entry name" value="ApbE-like domains"/>
    <property type="match status" value="1"/>
</dbReference>
<evidence type="ECO:0000256" key="9">
    <source>
        <dbReference type="ARBA" id="ARBA00031306"/>
    </source>
</evidence>
<dbReference type="PANTHER" id="PTHR30040">
    <property type="entry name" value="THIAMINE BIOSYNTHESIS LIPOPROTEIN APBE"/>
    <property type="match status" value="1"/>
</dbReference>
<evidence type="ECO:0000256" key="8">
    <source>
        <dbReference type="ARBA" id="ARBA00022842"/>
    </source>
</evidence>
<accession>A0ABM7P3E3</accession>
<comment type="cofactor">
    <cofactor evidence="1">
        <name>Mg(2+)</name>
        <dbReference type="ChEBI" id="CHEBI:18420"/>
    </cofactor>
</comment>
<evidence type="ECO:0000313" key="12">
    <source>
        <dbReference type="EMBL" id="BCS87374.1"/>
    </source>
</evidence>
<dbReference type="PANTHER" id="PTHR30040:SF2">
    <property type="entry name" value="FAD:PROTEIN FMN TRANSFERASE"/>
    <property type="match status" value="1"/>
</dbReference>
<name>A0ABM7P3E3_9BACT</name>
<reference evidence="12" key="1">
    <citation type="journal article" date="2022" name="Arch. Microbiol.">
        <title>Pseudodesulfovibrio sediminis sp. nov., a mesophilic and neutrophilic sulfate-reducing bacterium isolated from sediment of a brackish lake.</title>
        <authorList>
            <person name="Takahashi A."/>
            <person name="Kojima H."/>
            <person name="Watanabe M."/>
            <person name="Fukui M."/>
        </authorList>
    </citation>
    <scope>NUCLEOTIDE SEQUENCE</scope>
    <source>
        <strain evidence="12">SF6</strain>
    </source>
</reference>
<evidence type="ECO:0000256" key="3">
    <source>
        <dbReference type="ARBA" id="ARBA00016337"/>
    </source>
</evidence>
<dbReference type="EC" id="2.7.1.180" evidence="2"/>
<feature type="transmembrane region" description="Helical" evidence="11">
    <location>
        <begin position="20"/>
        <end position="45"/>
    </location>
</feature>
<keyword evidence="11" id="KW-0472">Membrane</keyword>
<dbReference type="Proteomes" id="UP001053296">
    <property type="component" value="Chromosome"/>
</dbReference>
<keyword evidence="8" id="KW-0460">Magnesium</keyword>
<dbReference type="SUPFAM" id="SSF143631">
    <property type="entry name" value="ApbE-like"/>
    <property type="match status" value="1"/>
</dbReference>
<dbReference type="EMBL" id="AP024485">
    <property type="protein sequence ID" value="BCS87374.1"/>
    <property type="molecule type" value="Genomic_DNA"/>
</dbReference>
<evidence type="ECO:0000256" key="6">
    <source>
        <dbReference type="ARBA" id="ARBA00022723"/>
    </source>
</evidence>
<keyword evidence="6" id="KW-0479">Metal-binding</keyword>
<dbReference type="InterPro" id="IPR003374">
    <property type="entry name" value="ApbE-like_sf"/>
</dbReference>
<keyword evidence="5" id="KW-0808">Transferase</keyword>
<dbReference type="Gene3D" id="1.20.1250.20">
    <property type="entry name" value="MFS general substrate transporter like domains"/>
    <property type="match status" value="1"/>
</dbReference>
<evidence type="ECO:0000256" key="4">
    <source>
        <dbReference type="ARBA" id="ARBA00022630"/>
    </source>
</evidence>
<keyword evidence="7" id="KW-0274">FAD</keyword>
<feature type="transmembrane region" description="Helical" evidence="11">
    <location>
        <begin position="116"/>
        <end position="136"/>
    </location>
</feature>
<evidence type="ECO:0000313" key="13">
    <source>
        <dbReference type="Proteomes" id="UP001053296"/>
    </source>
</evidence>
<evidence type="ECO:0000256" key="2">
    <source>
        <dbReference type="ARBA" id="ARBA00011955"/>
    </source>
</evidence>
<keyword evidence="11" id="KW-0812">Transmembrane</keyword>